<evidence type="ECO:0000313" key="15">
    <source>
        <dbReference type="EMBL" id="RFA34160.1"/>
    </source>
</evidence>
<keyword evidence="3" id="KW-0813">Transport</keyword>
<feature type="domain" description="Cytochrome b561 bacterial/Ni-hydrogenase" evidence="14">
    <location>
        <begin position="11"/>
        <end position="178"/>
    </location>
</feature>
<dbReference type="GO" id="GO:0009055">
    <property type="term" value="F:electron transfer activity"/>
    <property type="evidence" value="ECO:0007669"/>
    <property type="project" value="InterPro"/>
</dbReference>
<dbReference type="InterPro" id="IPR011577">
    <property type="entry name" value="Cyt_b561_bac/Ni-Hgenase"/>
</dbReference>
<dbReference type="SUPFAM" id="SSF81342">
    <property type="entry name" value="Transmembrane di-heme cytochromes"/>
    <property type="match status" value="1"/>
</dbReference>
<feature type="transmembrane region" description="Helical" evidence="13">
    <location>
        <begin position="144"/>
        <end position="162"/>
    </location>
</feature>
<evidence type="ECO:0000256" key="10">
    <source>
        <dbReference type="ARBA" id="ARBA00023004"/>
    </source>
</evidence>
<dbReference type="AlphaFoldDB" id="A0A3E0WMF8"/>
<evidence type="ECO:0000256" key="12">
    <source>
        <dbReference type="ARBA" id="ARBA00037975"/>
    </source>
</evidence>
<dbReference type="Pfam" id="PF01292">
    <property type="entry name" value="Ni_hydr_CYTB"/>
    <property type="match status" value="1"/>
</dbReference>
<evidence type="ECO:0000256" key="1">
    <source>
        <dbReference type="ARBA" id="ARBA00001970"/>
    </source>
</evidence>
<comment type="subcellular location">
    <subcellularLocation>
        <location evidence="2">Cell membrane</location>
        <topology evidence="2">Multi-pass membrane protein</topology>
    </subcellularLocation>
</comment>
<comment type="similarity">
    <text evidence="12">Belongs to the cytochrome b561 family.</text>
</comment>
<feature type="transmembrane region" description="Helical" evidence="13">
    <location>
        <begin position="52"/>
        <end position="72"/>
    </location>
</feature>
<dbReference type="PANTHER" id="PTHR30529:SF1">
    <property type="entry name" value="CYTOCHROME B561 HOMOLOG 2"/>
    <property type="match status" value="1"/>
</dbReference>
<evidence type="ECO:0000259" key="14">
    <source>
        <dbReference type="Pfam" id="PF01292"/>
    </source>
</evidence>
<accession>A0A3E0WMF8</accession>
<keyword evidence="6 13" id="KW-0812">Transmembrane</keyword>
<comment type="cofactor">
    <cofactor evidence="1">
        <name>heme b</name>
        <dbReference type="ChEBI" id="CHEBI:60344"/>
    </cofactor>
</comment>
<keyword evidence="11 13" id="KW-0472">Membrane</keyword>
<evidence type="ECO:0000256" key="2">
    <source>
        <dbReference type="ARBA" id="ARBA00004651"/>
    </source>
</evidence>
<feature type="transmembrane region" description="Helical" evidence="13">
    <location>
        <begin position="84"/>
        <end position="106"/>
    </location>
</feature>
<feature type="transmembrane region" description="Helical" evidence="13">
    <location>
        <begin position="21"/>
        <end position="40"/>
    </location>
</feature>
<dbReference type="EMBL" id="NFZW01000017">
    <property type="protein sequence ID" value="RFA34160.1"/>
    <property type="molecule type" value="Genomic_DNA"/>
</dbReference>
<evidence type="ECO:0000256" key="5">
    <source>
        <dbReference type="ARBA" id="ARBA00022617"/>
    </source>
</evidence>
<keyword evidence="8" id="KW-0249">Electron transport</keyword>
<evidence type="ECO:0000256" key="13">
    <source>
        <dbReference type="SAM" id="Phobius"/>
    </source>
</evidence>
<keyword evidence="10" id="KW-0408">Iron</keyword>
<protein>
    <submittedName>
        <fullName evidence="15">Cytochrome B</fullName>
    </submittedName>
</protein>
<comment type="caution">
    <text evidence="15">The sequence shown here is derived from an EMBL/GenBank/DDBJ whole genome shotgun (WGS) entry which is preliminary data.</text>
</comment>
<organism evidence="15 16">
    <name type="scientific">Alkalilimnicola ehrlichii</name>
    <dbReference type="NCBI Taxonomy" id="351052"/>
    <lineage>
        <taxon>Bacteria</taxon>
        <taxon>Pseudomonadati</taxon>
        <taxon>Pseudomonadota</taxon>
        <taxon>Gammaproteobacteria</taxon>
        <taxon>Chromatiales</taxon>
        <taxon>Ectothiorhodospiraceae</taxon>
        <taxon>Alkalilimnicola</taxon>
    </lineage>
</organism>
<keyword evidence="5" id="KW-0349">Heme</keyword>
<keyword evidence="16" id="KW-1185">Reference proteome</keyword>
<evidence type="ECO:0000256" key="8">
    <source>
        <dbReference type="ARBA" id="ARBA00022982"/>
    </source>
</evidence>
<dbReference type="Gene3D" id="1.20.950.20">
    <property type="entry name" value="Transmembrane di-heme cytochromes, Chain C"/>
    <property type="match status" value="1"/>
</dbReference>
<evidence type="ECO:0000256" key="3">
    <source>
        <dbReference type="ARBA" id="ARBA00022448"/>
    </source>
</evidence>
<keyword evidence="7" id="KW-0479">Metal-binding</keyword>
<reference evidence="16" key="1">
    <citation type="submission" date="2017-05" db="EMBL/GenBank/DDBJ databases">
        <authorList>
            <person name="Sharma S."/>
            <person name="Sidhu C."/>
            <person name="Pinnaka A.K."/>
        </authorList>
    </citation>
    <scope>NUCLEOTIDE SEQUENCE [LARGE SCALE GENOMIC DNA]</scope>
    <source>
        <strain evidence="16">AK93</strain>
    </source>
</reference>
<dbReference type="InterPro" id="IPR052168">
    <property type="entry name" value="Cytochrome_b561_oxidase"/>
</dbReference>
<dbReference type="GO" id="GO:0005886">
    <property type="term" value="C:plasma membrane"/>
    <property type="evidence" value="ECO:0007669"/>
    <property type="project" value="UniProtKB-SubCell"/>
</dbReference>
<evidence type="ECO:0000256" key="4">
    <source>
        <dbReference type="ARBA" id="ARBA00022475"/>
    </source>
</evidence>
<proteinExistence type="inferred from homology"/>
<sequence length="180" mass="20586">MRFQFTDTPERYGSVSRFLHWSMALLLIWQLATAVARILVKDSALDEFLWGTHRPVGALLMTLVLIRIAWALTNRRQRPAAVSLMARLGHVGLYALLFFVPAFALLRQYGSGRAFSPFGIPLMPGFEGERIEWMLIPANLFHSWFGWLLFALIAGHIVMVFVHRHRAGDTDVLPRMLGRR</sequence>
<dbReference type="PANTHER" id="PTHR30529">
    <property type="entry name" value="CYTOCHROME B561"/>
    <property type="match status" value="1"/>
</dbReference>
<keyword evidence="9 13" id="KW-1133">Transmembrane helix</keyword>
<dbReference type="OrthoDB" id="8589936at2"/>
<name>A0A3E0WMF8_9GAMM</name>
<dbReference type="GO" id="GO:0022904">
    <property type="term" value="P:respiratory electron transport chain"/>
    <property type="evidence" value="ECO:0007669"/>
    <property type="project" value="InterPro"/>
</dbReference>
<dbReference type="GO" id="GO:0020037">
    <property type="term" value="F:heme binding"/>
    <property type="evidence" value="ECO:0007669"/>
    <property type="project" value="TreeGrafter"/>
</dbReference>
<keyword evidence="4" id="KW-1003">Cell membrane</keyword>
<dbReference type="InterPro" id="IPR016174">
    <property type="entry name" value="Di-haem_cyt_TM"/>
</dbReference>
<evidence type="ECO:0000256" key="7">
    <source>
        <dbReference type="ARBA" id="ARBA00022723"/>
    </source>
</evidence>
<evidence type="ECO:0000256" key="11">
    <source>
        <dbReference type="ARBA" id="ARBA00023136"/>
    </source>
</evidence>
<evidence type="ECO:0000256" key="6">
    <source>
        <dbReference type="ARBA" id="ARBA00022692"/>
    </source>
</evidence>
<evidence type="ECO:0000313" key="16">
    <source>
        <dbReference type="Proteomes" id="UP000256763"/>
    </source>
</evidence>
<gene>
    <name evidence="15" type="ORF">CAL65_15730</name>
</gene>
<evidence type="ECO:0000256" key="9">
    <source>
        <dbReference type="ARBA" id="ARBA00022989"/>
    </source>
</evidence>
<dbReference type="GO" id="GO:0046872">
    <property type="term" value="F:metal ion binding"/>
    <property type="evidence" value="ECO:0007669"/>
    <property type="project" value="UniProtKB-KW"/>
</dbReference>
<dbReference type="Proteomes" id="UP000256763">
    <property type="component" value="Unassembled WGS sequence"/>
</dbReference>